<evidence type="ECO:0000256" key="3">
    <source>
        <dbReference type="ARBA" id="ARBA00022475"/>
    </source>
</evidence>
<evidence type="ECO:0000313" key="8">
    <source>
        <dbReference type="EMBL" id="KKM91386.1"/>
    </source>
</evidence>
<dbReference type="Pfam" id="PF01235">
    <property type="entry name" value="Na_Ala_symp"/>
    <property type="match status" value="1"/>
</dbReference>
<dbReference type="PANTHER" id="PTHR30330:SF1">
    <property type="entry name" value="AMINO-ACID CARRIER PROTEIN ALST"/>
    <property type="match status" value="1"/>
</dbReference>
<evidence type="ECO:0000256" key="5">
    <source>
        <dbReference type="ARBA" id="ARBA00022989"/>
    </source>
</evidence>
<protein>
    <recommendedName>
        <fullName evidence="9">Amino acid carrier protein</fullName>
    </recommendedName>
</protein>
<evidence type="ECO:0008006" key="9">
    <source>
        <dbReference type="Google" id="ProtNLM"/>
    </source>
</evidence>
<comment type="caution">
    <text evidence="8">The sequence shown here is derived from an EMBL/GenBank/DDBJ whole genome shotgun (WGS) entry which is preliminary data.</text>
</comment>
<feature type="transmembrane region" description="Helical" evidence="7">
    <location>
        <begin position="36"/>
        <end position="56"/>
    </location>
</feature>
<feature type="transmembrane region" description="Helical" evidence="7">
    <location>
        <begin position="103"/>
        <end position="128"/>
    </location>
</feature>
<accession>A0A0F9LW80</accession>
<dbReference type="EMBL" id="LAZR01006540">
    <property type="protein sequence ID" value="KKM91386.1"/>
    <property type="molecule type" value="Genomic_DNA"/>
</dbReference>
<keyword evidence="6 7" id="KW-0472">Membrane</keyword>
<dbReference type="Gene3D" id="1.20.1740.10">
    <property type="entry name" value="Amino acid/polyamine transporter I"/>
    <property type="match status" value="1"/>
</dbReference>
<evidence type="ECO:0000256" key="2">
    <source>
        <dbReference type="ARBA" id="ARBA00022448"/>
    </source>
</evidence>
<sequence>MLRVIKHSTQAKTEGSVTSFQAFATSAAARVGTGNIAGVAVAITIGGPGAVFWMWVVGIVGMCTSMVENVLGQAFKEVDQNDGGFRGGPSYYIRKGLGPQWKWLATLFSVSLIILNFYTHFIFTCLSFHKYMIYSL</sequence>
<name>A0A0F9LW80_9ZZZZ</name>
<proteinExistence type="predicted"/>
<evidence type="ECO:0000256" key="1">
    <source>
        <dbReference type="ARBA" id="ARBA00004651"/>
    </source>
</evidence>
<keyword evidence="4 7" id="KW-0812">Transmembrane</keyword>
<gene>
    <name evidence="8" type="ORF">LCGC14_1228980</name>
</gene>
<organism evidence="8">
    <name type="scientific">marine sediment metagenome</name>
    <dbReference type="NCBI Taxonomy" id="412755"/>
    <lineage>
        <taxon>unclassified sequences</taxon>
        <taxon>metagenomes</taxon>
        <taxon>ecological metagenomes</taxon>
    </lineage>
</organism>
<reference evidence="8" key="1">
    <citation type="journal article" date="2015" name="Nature">
        <title>Complex archaea that bridge the gap between prokaryotes and eukaryotes.</title>
        <authorList>
            <person name="Spang A."/>
            <person name="Saw J.H."/>
            <person name="Jorgensen S.L."/>
            <person name="Zaremba-Niedzwiedzka K."/>
            <person name="Martijn J."/>
            <person name="Lind A.E."/>
            <person name="van Eijk R."/>
            <person name="Schleper C."/>
            <person name="Guy L."/>
            <person name="Ettema T.J."/>
        </authorList>
    </citation>
    <scope>NUCLEOTIDE SEQUENCE</scope>
</reference>
<dbReference type="AlphaFoldDB" id="A0A0F9LW80"/>
<evidence type="ECO:0000256" key="7">
    <source>
        <dbReference type="SAM" id="Phobius"/>
    </source>
</evidence>
<dbReference type="PANTHER" id="PTHR30330">
    <property type="entry name" value="AGSS FAMILY TRANSPORTER, SODIUM-ALANINE"/>
    <property type="match status" value="1"/>
</dbReference>
<dbReference type="InterPro" id="IPR001463">
    <property type="entry name" value="Na/Ala_symport"/>
</dbReference>
<keyword evidence="2" id="KW-0813">Transport</keyword>
<evidence type="ECO:0000256" key="4">
    <source>
        <dbReference type="ARBA" id="ARBA00022692"/>
    </source>
</evidence>
<dbReference type="GO" id="GO:0005886">
    <property type="term" value="C:plasma membrane"/>
    <property type="evidence" value="ECO:0007669"/>
    <property type="project" value="UniProtKB-SubCell"/>
</dbReference>
<dbReference type="GO" id="GO:0005283">
    <property type="term" value="F:amino acid:sodium symporter activity"/>
    <property type="evidence" value="ECO:0007669"/>
    <property type="project" value="InterPro"/>
</dbReference>
<comment type="subcellular location">
    <subcellularLocation>
        <location evidence="1">Cell membrane</location>
        <topology evidence="1">Multi-pass membrane protein</topology>
    </subcellularLocation>
</comment>
<keyword evidence="3" id="KW-1003">Cell membrane</keyword>
<keyword evidence="5 7" id="KW-1133">Transmembrane helix</keyword>
<evidence type="ECO:0000256" key="6">
    <source>
        <dbReference type="ARBA" id="ARBA00023136"/>
    </source>
</evidence>